<dbReference type="SMART" id="SM00849">
    <property type="entry name" value="Lactamase_B"/>
    <property type="match status" value="1"/>
</dbReference>
<dbReference type="SUPFAM" id="SSF56281">
    <property type="entry name" value="Metallo-hydrolase/oxidoreductase"/>
    <property type="match status" value="1"/>
</dbReference>
<evidence type="ECO:0000313" key="3">
    <source>
        <dbReference type="Proteomes" id="UP001597182"/>
    </source>
</evidence>
<comment type="caution">
    <text evidence="2">The sequence shown here is derived from an EMBL/GenBank/DDBJ whole genome shotgun (WGS) entry which is preliminary data.</text>
</comment>
<proteinExistence type="predicted"/>
<dbReference type="InterPro" id="IPR036866">
    <property type="entry name" value="RibonucZ/Hydroxyglut_hydro"/>
</dbReference>
<organism evidence="2 3">
    <name type="scientific">Pseudonocardia benzenivorans</name>
    <dbReference type="NCBI Taxonomy" id="228005"/>
    <lineage>
        <taxon>Bacteria</taxon>
        <taxon>Bacillati</taxon>
        <taxon>Actinomycetota</taxon>
        <taxon>Actinomycetes</taxon>
        <taxon>Pseudonocardiales</taxon>
        <taxon>Pseudonocardiaceae</taxon>
        <taxon>Pseudonocardia</taxon>
    </lineage>
</organism>
<dbReference type="Pfam" id="PF00753">
    <property type="entry name" value="Lactamase_B"/>
    <property type="match status" value="1"/>
</dbReference>
<dbReference type="PANTHER" id="PTHR42951:SF14">
    <property type="entry name" value="METALLO-BETA-LACTAMASE SUPERFAMILY PROTEIN"/>
    <property type="match status" value="1"/>
</dbReference>
<evidence type="ECO:0000259" key="1">
    <source>
        <dbReference type="SMART" id="SM00849"/>
    </source>
</evidence>
<feature type="domain" description="Metallo-beta-lactamase" evidence="1">
    <location>
        <begin position="33"/>
        <end position="220"/>
    </location>
</feature>
<reference evidence="3" key="1">
    <citation type="journal article" date="2019" name="Int. J. Syst. Evol. Microbiol.">
        <title>The Global Catalogue of Microorganisms (GCM) 10K type strain sequencing project: providing services to taxonomists for standard genome sequencing and annotation.</title>
        <authorList>
            <consortium name="The Broad Institute Genomics Platform"/>
            <consortium name="The Broad Institute Genome Sequencing Center for Infectious Disease"/>
            <person name="Wu L."/>
            <person name="Ma J."/>
        </authorList>
    </citation>
    <scope>NUCLEOTIDE SEQUENCE [LARGE SCALE GENOMIC DNA]</scope>
    <source>
        <strain evidence="3">CCUG 49018</strain>
    </source>
</reference>
<evidence type="ECO:0000313" key="2">
    <source>
        <dbReference type="EMBL" id="MFD1232214.1"/>
    </source>
</evidence>
<dbReference type="Proteomes" id="UP001597182">
    <property type="component" value="Unassembled WGS sequence"/>
</dbReference>
<dbReference type="InterPro" id="IPR050855">
    <property type="entry name" value="NDM-1-like"/>
</dbReference>
<dbReference type="PANTHER" id="PTHR42951">
    <property type="entry name" value="METALLO-BETA-LACTAMASE DOMAIN-CONTAINING"/>
    <property type="match status" value="1"/>
</dbReference>
<dbReference type="EMBL" id="JBHTMB010000020">
    <property type="protein sequence ID" value="MFD1232214.1"/>
    <property type="molecule type" value="Genomic_DNA"/>
</dbReference>
<dbReference type="Gene3D" id="3.60.15.10">
    <property type="entry name" value="Ribonuclease Z/Hydroxyacylglutathione hydrolase-like"/>
    <property type="match status" value="1"/>
</dbReference>
<accession>A0ABW3VD49</accession>
<gene>
    <name evidence="2" type="ORF">ACFQ34_02860</name>
</gene>
<name>A0ABW3VD49_9PSEU</name>
<sequence length="281" mass="30644">MSRDLQWAVHVTPGRPYVTSDLPPDLTEREWSPISSTLLHGEREALLVDVPLTAAQATALADWVETFDRTLTTVYVTHAHGDHWFGLSTLLGRFPGARAVATPTVVAAIGRQHTPDFVESFWEARFPGAIPDTLVVPEALPAPELALEGHEIRIVDLGHTDTDDTTALHVPALDLVVAGDAAYNDVHLYLAESPAPQRAQWRAALEKIAALDPRTVVAGHKRPTRDDPASIVAETVQYLDDFEEALQRADSAERLYRLMLDAHGGRVNRGALWGSARAALG</sequence>
<dbReference type="RefSeq" id="WP_339122609.1">
    <property type="nucleotide sequence ID" value="NZ_BAABKS010000055.1"/>
</dbReference>
<keyword evidence="3" id="KW-1185">Reference proteome</keyword>
<protein>
    <submittedName>
        <fullName evidence="2">MBL fold metallo-hydrolase</fullName>
    </submittedName>
</protein>
<dbReference type="InterPro" id="IPR001279">
    <property type="entry name" value="Metallo-B-lactamas"/>
</dbReference>
<dbReference type="CDD" id="cd07739">
    <property type="entry name" value="metallo-hydrolase-like_MBL-fold"/>
    <property type="match status" value="1"/>
</dbReference>